<comment type="subcellular location">
    <subcellularLocation>
        <location evidence="1">Cytoplasm</location>
    </subcellularLocation>
</comment>
<keyword evidence="2" id="KW-0963">Cytoplasm</keyword>
<organism evidence="7 8">
    <name type="scientific">Blastopirellula marina</name>
    <dbReference type="NCBI Taxonomy" id="124"/>
    <lineage>
        <taxon>Bacteria</taxon>
        <taxon>Pseudomonadati</taxon>
        <taxon>Planctomycetota</taxon>
        <taxon>Planctomycetia</taxon>
        <taxon>Pirellulales</taxon>
        <taxon>Pirellulaceae</taxon>
        <taxon>Blastopirellula</taxon>
    </lineage>
</organism>
<dbReference type="GO" id="GO:0005524">
    <property type="term" value="F:ATP binding"/>
    <property type="evidence" value="ECO:0007669"/>
    <property type="project" value="UniProtKB-KW"/>
</dbReference>
<dbReference type="AlphaFoldDB" id="A0A2S8FSQ5"/>
<dbReference type="InterPro" id="IPR004753">
    <property type="entry name" value="MreB"/>
</dbReference>
<accession>A0A2S8FSQ5</accession>
<protein>
    <submittedName>
        <fullName evidence="7">Rod shape-determining protein</fullName>
    </submittedName>
</protein>
<sequence>MIRLSREHLAIDLGPASTVICRGDEGVVLDEPTAAAVQTSTGRILHQGVAVGRLAQALRDRTPSEVSIAYPLANGKVADPVLCQAMLRQFLHKCATRRSFFGPQVVCTVPSGATMVERAALVSAVRGAGAASVGLVLRSVAAAIGGGAPVLEATAACSCEIGSTQTDIAATCLGEVVAERRLPIGGVALDQAIVDAVKALFNLRIGVKQAETIRIEYGSAQPQGAEKSFEIHGADGITGAPRTSRITTQQLREALESPLTDIASGISELLQSLTPEMAGDLAQQGVLLSGGVALTPGIADFLAQELAIPCRVASMPREAAALGAAIVAIDFDRWRGILL</sequence>
<dbReference type="PRINTS" id="PR01652">
    <property type="entry name" value="SHAPEPROTEIN"/>
</dbReference>
<evidence type="ECO:0000256" key="1">
    <source>
        <dbReference type="ARBA" id="ARBA00004496"/>
    </source>
</evidence>
<dbReference type="GO" id="GO:0005737">
    <property type="term" value="C:cytoplasm"/>
    <property type="evidence" value="ECO:0007669"/>
    <property type="project" value="UniProtKB-SubCell"/>
</dbReference>
<evidence type="ECO:0000256" key="2">
    <source>
        <dbReference type="ARBA" id="ARBA00022490"/>
    </source>
</evidence>
<dbReference type="PANTHER" id="PTHR42749">
    <property type="entry name" value="CELL SHAPE-DETERMINING PROTEIN MREB"/>
    <property type="match status" value="1"/>
</dbReference>
<dbReference type="EMBL" id="PUIB01000016">
    <property type="protein sequence ID" value="PQO35212.1"/>
    <property type="molecule type" value="Genomic_DNA"/>
</dbReference>
<dbReference type="Pfam" id="PF06723">
    <property type="entry name" value="MreB_Mbl"/>
    <property type="match status" value="1"/>
</dbReference>
<evidence type="ECO:0000256" key="6">
    <source>
        <dbReference type="ARBA" id="ARBA00023458"/>
    </source>
</evidence>
<dbReference type="GO" id="GO:0000902">
    <property type="term" value="P:cell morphogenesis"/>
    <property type="evidence" value="ECO:0007669"/>
    <property type="project" value="InterPro"/>
</dbReference>
<dbReference type="GO" id="GO:0008360">
    <property type="term" value="P:regulation of cell shape"/>
    <property type="evidence" value="ECO:0007669"/>
    <property type="project" value="UniProtKB-KW"/>
</dbReference>
<keyword evidence="4" id="KW-0067">ATP-binding</keyword>
<keyword evidence="5" id="KW-0133">Cell shape</keyword>
<dbReference type="OrthoDB" id="9768127at2"/>
<dbReference type="InterPro" id="IPR056546">
    <property type="entry name" value="MreB_MamK-like"/>
</dbReference>
<name>A0A2S8FSQ5_9BACT</name>
<evidence type="ECO:0000256" key="4">
    <source>
        <dbReference type="ARBA" id="ARBA00022840"/>
    </source>
</evidence>
<comment type="caution">
    <text evidence="7">The sequence shown here is derived from an EMBL/GenBank/DDBJ whole genome shotgun (WGS) entry which is preliminary data.</text>
</comment>
<keyword evidence="3" id="KW-0547">Nucleotide-binding</keyword>
<evidence type="ECO:0000313" key="7">
    <source>
        <dbReference type="EMBL" id="PQO35212.1"/>
    </source>
</evidence>
<evidence type="ECO:0000256" key="3">
    <source>
        <dbReference type="ARBA" id="ARBA00022741"/>
    </source>
</evidence>
<dbReference type="PANTHER" id="PTHR42749:SF1">
    <property type="entry name" value="CELL SHAPE-DETERMINING PROTEIN MREB"/>
    <property type="match status" value="1"/>
</dbReference>
<evidence type="ECO:0000313" key="8">
    <source>
        <dbReference type="Proteomes" id="UP000239388"/>
    </source>
</evidence>
<comment type="similarity">
    <text evidence="6">Belongs to the FtsA/MreB family.</text>
</comment>
<dbReference type="RefSeq" id="WP_105355049.1">
    <property type="nucleotide sequence ID" value="NZ_PUIB01000016.1"/>
</dbReference>
<proteinExistence type="inferred from homology"/>
<gene>
    <name evidence="7" type="ORF">C5Y98_14790</name>
</gene>
<dbReference type="Proteomes" id="UP000239388">
    <property type="component" value="Unassembled WGS sequence"/>
</dbReference>
<dbReference type="InterPro" id="IPR043129">
    <property type="entry name" value="ATPase_NBD"/>
</dbReference>
<reference evidence="7 8" key="1">
    <citation type="submission" date="2018-02" db="EMBL/GenBank/DDBJ databases">
        <title>Comparative genomes isolates from brazilian mangrove.</title>
        <authorList>
            <person name="Araujo J.E."/>
            <person name="Taketani R.G."/>
            <person name="Silva M.C.P."/>
            <person name="Loureco M.V."/>
            <person name="Andreote F.D."/>
        </authorList>
    </citation>
    <scope>NUCLEOTIDE SEQUENCE [LARGE SCALE GENOMIC DNA]</scope>
    <source>
        <strain evidence="7 8">NAP PRIS-MGV</strain>
    </source>
</reference>
<dbReference type="Gene3D" id="3.30.420.40">
    <property type="match status" value="2"/>
</dbReference>
<dbReference type="SUPFAM" id="SSF53067">
    <property type="entry name" value="Actin-like ATPase domain"/>
    <property type="match status" value="2"/>
</dbReference>
<evidence type="ECO:0000256" key="5">
    <source>
        <dbReference type="ARBA" id="ARBA00022960"/>
    </source>
</evidence>